<protein>
    <recommendedName>
        <fullName evidence="3">STAS/SEC14 domain-containing protein</fullName>
    </recommendedName>
</protein>
<gene>
    <name evidence="1" type="ORF">HBH26_13680</name>
</gene>
<keyword evidence="2" id="KW-1185">Reference proteome</keyword>
<comment type="caution">
    <text evidence="1">The sequence shown here is derived from an EMBL/GenBank/DDBJ whole genome shotgun (WGS) entry which is preliminary data.</text>
</comment>
<dbReference type="RefSeq" id="WP_168135181.1">
    <property type="nucleotide sequence ID" value="NZ_JAAVJH010000008.1"/>
</dbReference>
<evidence type="ECO:0000313" key="1">
    <source>
        <dbReference type="EMBL" id="NJR79633.1"/>
    </source>
</evidence>
<organism evidence="1 2">
    <name type="scientific">Sphingomonas corticis</name>
    <dbReference type="NCBI Taxonomy" id="2722791"/>
    <lineage>
        <taxon>Bacteria</taxon>
        <taxon>Pseudomonadati</taxon>
        <taxon>Pseudomonadota</taxon>
        <taxon>Alphaproteobacteria</taxon>
        <taxon>Sphingomonadales</taxon>
        <taxon>Sphingomonadaceae</taxon>
        <taxon>Sphingomonas</taxon>
    </lineage>
</organism>
<proteinExistence type="predicted"/>
<name>A0ABX1CNV1_9SPHN</name>
<sequence>MAAVFDIAFDHTRGLMRITLGGFFGATEMADFVAAQAAAYRRMTTPRGQHVTLVDVRACKLQPQETVEAFRAILRDPAGQGRRLAFVTGASTVKMQIRRLLERDTARVFDDAESAETWLCAADDAAARAA</sequence>
<evidence type="ECO:0008006" key="3">
    <source>
        <dbReference type="Google" id="ProtNLM"/>
    </source>
</evidence>
<evidence type="ECO:0000313" key="2">
    <source>
        <dbReference type="Proteomes" id="UP000732399"/>
    </source>
</evidence>
<accession>A0ABX1CNV1</accession>
<dbReference type="Proteomes" id="UP000732399">
    <property type="component" value="Unassembled WGS sequence"/>
</dbReference>
<dbReference type="EMBL" id="JAAVJH010000008">
    <property type="protein sequence ID" value="NJR79633.1"/>
    <property type="molecule type" value="Genomic_DNA"/>
</dbReference>
<reference evidence="1 2" key="1">
    <citation type="submission" date="2020-03" db="EMBL/GenBank/DDBJ databases">
        <authorList>
            <person name="Wang L."/>
            <person name="He N."/>
            <person name="Li Y."/>
            <person name="Fang Y."/>
            <person name="Zhang F."/>
        </authorList>
    </citation>
    <scope>NUCLEOTIDE SEQUENCE [LARGE SCALE GENOMIC DNA]</scope>
    <source>
        <strain evidence="1 2">36D10-4-7</strain>
    </source>
</reference>